<dbReference type="PROSITE" id="PS51613">
    <property type="entry name" value="SAM_MT_RRMJ"/>
    <property type="match status" value="1"/>
</dbReference>
<dbReference type="SUPFAM" id="SSF53335">
    <property type="entry name" value="S-adenosyl-L-methionine-dependent methyltransferases"/>
    <property type="match status" value="1"/>
</dbReference>
<dbReference type="InterPro" id="IPR050851">
    <property type="entry name" value="mRNA_Cap_2O-Ribose_MeTrfase"/>
</dbReference>
<dbReference type="GO" id="GO:0006370">
    <property type="term" value="P:7-methylguanosine mRNA capping"/>
    <property type="evidence" value="ECO:0007669"/>
    <property type="project" value="UniProtKB-ARBA"/>
</dbReference>
<gene>
    <name evidence="2" type="primary">mtase1</name>
</gene>
<dbReference type="RefSeq" id="YP_025112.1">
    <property type="nucleotide sequence ID" value="NC_005905.1"/>
</dbReference>
<protein>
    <submittedName>
        <fullName evidence="2">Methyltransferase 1</fullName>
    </submittedName>
</protein>
<dbReference type="GeneID" id="2846289"/>
<dbReference type="InterPro" id="IPR029063">
    <property type="entry name" value="SAM-dependent_MTases_sf"/>
</dbReference>
<dbReference type="KEGG" id="vg:2846289"/>
<organism evidence="2 3">
    <name type="scientific">Neodiprion sertifer nucleopolyhedrovirus</name>
    <dbReference type="NCBI Taxonomy" id="111874"/>
    <lineage>
        <taxon>Viruses</taxon>
        <taxon>Viruses incertae sedis</taxon>
        <taxon>Naldaviricetes</taxon>
        <taxon>Lefavirales</taxon>
        <taxon>Baculoviridae</taxon>
        <taxon>Gammabaculovirus</taxon>
        <taxon>Gammabaculovirus nesertiferis</taxon>
    </lineage>
</organism>
<dbReference type="InterPro" id="IPR002877">
    <property type="entry name" value="RNA_MeTrfase_FtsJ_dom"/>
</dbReference>
<sequence>MDIKFAKILKCKRKLFCDDTESVTSNDNKMAKINNTDNILGSLKQYNILKTDYEISTNDKTDEVLPKIVIENKLNWLINNHDESPLRINILREWLMCGKYDSNDQTMFCDKNIVHNILHFKSIFDNIDKKKLCDARARSNPFELVGKAFFINRGAVKMANIDHATNFVFTRLNDGSNELIYFADVCAGPGGFSEYMLWRKKWNIKGYGMTLREKNDFQLNRFYDNFSETLHPYYGPLNDGNIYNSQNQKGFCEMIMKDTEGKGVHFMMADGGFSVEGQENMQEMLSKKMYLCQCLIALMIIRIGGHCVIKFFDIFTPFSAGLVYLMYRSFNRICIFKPHSSRPANSERYLVCLSKLSNVSDVITYLSEINEKISTNDRDNDVTQIVSLNEFEYETCFKKFLIDSNNDIGNNQITALSKIFAFCNDINLVEPFAINNI</sequence>
<dbReference type="PANTHER" id="PTHR16121">
    <property type="entry name" value="CAP-SPECIFIC MRNA (NUCLEOSIDE-2'-O-)-METHYLTRANSFERASE 1-RELATED"/>
    <property type="match status" value="1"/>
</dbReference>
<keyword evidence="2" id="KW-0489">Methyltransferase</keyword>
<evidence type="ECO:0000313" key="3">
    <source>
        <dbReference type="Proteomes" id="UP000243697"/>
    </source>
</evidence>
<dbReference type="InterPro" id="IPR025816">
    <property type="entry name" value="RrmJ-type_MeTrfase"/>
</dbReference>
<dbReference type="PANTHER" id="PTHR16121:SF0">
    <property type="entry name" value="CAP-SPECIFIC MRNA (NUCLEOSIDE-2'-O-)-METHYLTRANSFERASE 1"/>
    <property type="match status" value="1"/>
</dbReference>
<dbReference type="EMBL" id="AY430810">
    <property type="protein sequence ID" value="AAQ96382.1"/>
    <property type="molecule type" value="Genomic_DNA"/>
</dbReference>
<keyword evidence="3" id="KW-1185">Reference proteome</keyword>
<evidence type="ECO:0000313" key="2">
    <source>
        <dbReference type="EMBL" id="AAQ96382.1"/>
    </source>
</evidence>
<dbReference type="Pfam" id="PF01728">
    <property type="entry name" value="FtsJ"/>
    <property type="match status" value="1"/>
</dbReference>
<dbReference type="Gene3D" id="3.40.50.12760">
    <property type="match status" value="1"/>
</dbReference>
<dbReference type="OrthoDB" id="19069at10239"/>
<feature type="domain" description="RrmJ-type SAM-dependent 2'-O-MTase" evidence="1">
    <location>
        <begin position="149"/>
        <end position="356"/>
    </location>
</feature>
<reference evidence="2 3" key="1">
    <citation type="journal article" date="2004" name="J. Virol.">
        <title>Sequence analysis of the genome of the Neodiprion sertifer nucleopolyhedrovirus.</title>
        <authorList>
            <person name="Garcia-Maruniak A."/>
            <person name="Maruniak J.E."/>
            <person name="Zanotto P.M."/>
            <person name="Doumbouya A.E."/>
            <person name="Liu J.C."/>
            <person name="Merritt T.M."/>
            <person name="Lanoie J.S."/>
        </authorList>
    </citation>
    <scope>NUCLEOTIDE SEQUENCE [LARGE SCALE GENOMIC DNA]</scope>
</reference>
<proteinExistence type="predicted"/>
<dbReference type="Proteomes" id="UP000243697">
    <property type="component" value="Segment"/>
</dbReference>
<dbReference type="GO" id="GO:0004483">
    <property type="term" value="F:methyltransferase cap1 activity"/>
    <property type="evidence" value="ECO:0007669"/>
    <property type="project" value="TreeGrafter"/>
</dbReference>
<dbReference type="GO" id="GO:0032259">
    <property type="term" value="P:methylation"/>
    <property type="evidence" value="ECO:0007669"/>
    <property type="project" value="UniProtKB-KW"/>
</dbReference>
<name>Q6JKF5_9CBAC</name>
<evidence type="ECO:0000259" key="1">
    <source>
        <dbReference type="PROSITE" id="PS51613"/>
    </source>
</evidence>
<accession>Q6JKF5</accession>
<keyword evidence="2" id="KW-0808">Transferase</keyword>